<feature type="region of interest" description="Disordered" evidence="1">
    <location>
        <begin position="1"/>
        <end position="40"/>
    </location>
</feature>
<evidence type="ECO:0000313" key="2">
    <source>
        <dbReference type="EMBL" id="KAF6828947.1"/>
    </source>
</evidence>
<dbReference type="Gene3D" id="3.40.50.410">
    <property type="entry name" value="von Willebrand factor, type A domain"/>
    <property type="match status" value="1"/>
</dbReference>
<feature type="compositionally biased region" description="Polar residues" evidence="1">
    <location>
        <begin position="1"/>
        <end position="19"/>
    </location>
</feature>
<sequence>MEQTTSSNAAGSDRSSTAGPPTPQTPTLAGSPPEMDRQPLHKTPVSFAVDISGSTYGPTLEAEKAFIRNVSSLLSPRARFSSKILPWDDKAHPILSLAQVNSLEDRGGTDPGALLSDARHNNALKGSSLWFLMTDGLIPDEARARFAHDIAKRGIHGISCIIVIFGNPTTGPASCDISVGVSVFATAPNCAFLFCDENNGSLRVMQTKGCFDVLLKGQSHPVFDSSSRWDLLPQVFVTDFASILVPTPERLGSNQVALQDSLVINMDDLFANRLSPDQVARIFSNLDNLDSVRMTSQARNQQGEFRHWLHQQTIRPNDPVSKPRPDRGGRAGSYFTELVDLVSRGQPPPAPLQARLRAAYRDNMRHFVADAQGLIKEAEERSEVIGRVSTTSFSPIDHSPALRSPSHDVGPHHRSAPMPRSAGYVYESGITPELGRVHGVAVTPQNQISSVPIEPPGAPRITHRVTRREPRKHRGIEEEEPWGSWEANLLDHSLRGLLYTGGLQASRSSFRGSCPLCGATGMTMAWIFRSPLSGPYGSPTPEASTQGFPVPGSRTRLAFPLAMGHFPETSGVLASLPSASTPIPGRPSSSSLPTLICDPCSVMFARQGPLSFGITAALPMVRFTENRSAVLGILAGAFENRFAEGDLPQVFLSVLMSAAAERSVGTPRFQPTPAPSEMDFDISATMAAAAAAGTFRAAVEWTVRDLLYSVTTLRELTESFSLPSDTPAPVWPLATVLAGSFEELDSLSGDDGPQGLVMPLLRYPLPGFITILKAAPLLSVGIEPRRRAAFRRLMYLVCEELGKVAEQVPHSQSVAELFGGLLGRPLSTGPDQKETEWEPSVSVSISSLRAHSLLSAASYDMISRAEEFRYLEDPGCVWAGPALALFLHGLFSQVSRNPWVSALETFQAMTRMDVIGNALLRPEGVGNGDVRSVLSEMQSR</sequence>
<dbReference type="OrthoDB" id="4811259at2759"/>
<proteinExistence type="predicted"/>
<comment type="caution">
    <text evidence="2">The sequence shown here is derived from an EMBL/GenBank/DDBJ whole genome shotgun (WGS) entry which is preliminary data.</text>
</comment>
<keyword evidence="3" id="KW-1185">Reference proteome</keyword>
<name>A0A8H6NCX6_9PEZI</name>
<dbReference type="SUPFAM" id="SSF53300">
    <property type="entry name" value="vWA-like"/>
    <property type="match status" value="1"/>
</dbReference>
<feature type="region of interest" description="Disordered" evidence="1">
    <location>
        <begin position="448"/>
        <end position="475"/>
    </location>
</feature>
<evidence type="ECO:0000313" key="3">
    <source>
        <dbReference type="Proteomes" id="UP000639643"/>
    </source>
</evidence>
<evidence type="ECO:0000256" key="1">
    <source>
        <dbReference type="SAM" id="MobiDB-lite"/>
    </source>
</evidence>
<accession>A0A8H6NCX6</accession>
<reference evidence="2" key="1">
    <citation type="journal article" date="2020" name="Phytopathology">
        <title>Genome Sequence Resources of Colletotrichum truncatum, C. plurivorum, C. musicola, and C. sojae: Four Species Pathogenic to Soybean (Glycine max).</title>
        <authorList>
            <person name="Rogerio F."/>
            <person name="Boufleur T.R."/>
            <person name="Ciampi-Guillardi M."/>
            <person name="Sukno S.A."/>
            <person name="Thon M.R."/>
            <person name="Massola Junior N.S."/>
            <person name="Baroncelli R."/>
        </authorList>
    </citation>
    <scope>NUCLEOTIDE SEQUENCE</scope>
    <source>
        <strain evidence="2">LFN0074</strain>
    </source>
</reference>
<dbReference type="AlphaFoldDB" id="A0A8H6NCX6"/>
<dbReference type="EMBL" id="WIGM01000324">
    <property type="protein sequence ID" value="KAF6828947.1"/>
    <property type="molecule type" value="Genomic_DNA"/>
</dbReference>
<gene>
    <name evidence="2" type="ORF">CMUS01_08379</name>
</gene>
<feature type="region of interest" description="Disordered" evidence="1">
    <location>
        <begin position="391"/>
        <end position="419"/>
    </location>
</feature>
<protein>
    <submittedName>
        <fullName evidence="2">Uncharacterized protein</fullName>
    </submittedName>
</protein>
<dbReference type="Proteomes" id="UP000639643">
    <property type="component" value="Unassembled WGS sequence"/>
</dbReference>
<organism evidence="2 3">
    <name type="scientific">Colletotrichum musicola</name>
    <dbReference type="NCBI Taxonomy" id="2175873"/>
    <lineage>
        <taxon>Eukaryota</taxon>
        <taxon>Fungi</taxon>
        <taxon>Dikarya</taxon>
        <taxon>Ascomycota</taxon>
        <taxon>Pezizomycotina</taxon>
        <taxon>Sordariomycetes</taxon>
        <taxon>Hypocreomycetidae</taxon>
        <taxon>Glomerellales</taxon>
        <taxon>Glomerellaceae</taxon>
        <taxon>Colletotrichum</taxon>
        <taxon>Colletotrichum orchidearum species complex</taxon>
    </lineage>
</organism>
<dbReference type="InterPro" id="IPR036465">
    <property type="entry name" value="vWFA_dom_sf"/>
</dbReference>
<feature type="compositionally biased region" description="Basic residues" evidence="1">
    <location>
        <begin position="461"/>
        <end position="474"/>
    </location>
</feature>